<dbReference type="VEuPathDB" id="FungiDB:AFUB_097450"/>
<reference evidence="2 3" key="1">
    <citation type="journal article" date="2008" name="PLoS Genet.">
        <title>Genomic islands in the pathogenic filamentous fungus Aspergillus fumigatus.</title>
        <authorList>
            <person name="Fedorova N.D."/>
            <person name="Khaldi N."/>
            <person name="Joardar V.S."/>
            <person name="Maiti R."/>
            <person name="Amedeo P."/>
            <person name="Anderson M.J."/>
            <person name="Crabtree J."/>
            <person name="Silva J.C."/>
            <person name="Badger J.H."/>
            <person name="Albarraq A."/>
            <person name="Angiuoli S."/>
            <person name="Bussey H."/>
            <person name="Bowyer P."/>
            <person name="Cotty P.J."/>
            <person name="Dyer P.S."/>
            <person name="Egan A."/>
            <person name="Galens K."/>
            <person name="Fraser-Liggett C.M."/>
            <person name="Haas B.J."/>
            <person name="Inman J.M."/>
            <person name="Kent R."/>
            <person name="Lemieux S."/>
            <person name="Malavazi I."/>
            <person name="Orvis J."/>
            <person name="Roemer T."/>
            <person name="Ronning C.M."/>
            <person name="Sundaram J.P."/>
            <person name="Sutton G."/>
            <person name="Turner G."/>
            <person name="Venter J.C."/>
            <person name="White O.R."/>
            <person name="Whitty B.R."/>
            <person name="Youngman P."/>
            <person name="Wolfe K.H."/>
            <person name="Goldman G.H."/>
            <person name="Wortman J.R."/>
            <person name="Jiang B."/>
            <person name="Denning D.W."/>
            <person name="Nierman W.C."/>
        </authorList>
    </citation>
    <scope>NUCLEOTIDE SEQUENCE [LARGE SCALE GENOMIC DNA]</scope>
    <source>
        <strain evidence="3">CBS 144.89 / FGSC A1163 / CEA10</strain>
    </source>
</reference>
<sequence length="460" mass="50776">MDISLALQTLLSAPEGSLESHRSQALSLAETIWRSLRATSTDATASGLTSSYNSEDESDSTETSGPRGPSSVSSADIVPSLNDGLRPVRRTQIRDLRPQRLLTTMEERISDMKKISEKGARMVVEEVLISFVDEDGRLSDVTRVVGKKNAGDEERLIQCLAQRALALEYTQWELQVRRLKKTRVQELAERLSNTNSQSGHIAQSIRCGIKQLLQEKLLSDKLSEGAECEARILNFLMEQSRWISECQAVYNGSASTNERSAKRQRQDEDASSISGSLRELYPNQSFRPIQKKPRAAYSQLPSCSTVQRLLSPTVESHQNLFDSAEATHSQTVTGACGPAFVSDNSGPSRTPIEQRNLPNEQQVLSFDNSVVTPNEDSEAIQHGTGVTSQESSAFGQYQNSSILPEQLNPGFNSLGYYHNTAYPPVPFNNPPLVGFSDWGLVNWDLQGFQDVCFQPISDGS</sequence>
<proteinExistence type="predicted"/>
<gene>
    <name evidence="2" type="ORF">AFUB_097450</name>
</gene>
<dbReference type="HOGENOM" id="CLU_594427_0_0_1"/>
<keyword evidence="3" id="KW-1185">Reference proteome</keyword>
<feature type="region of interest" description="Disordered" evidence="1">
    <location>
        <begin position="44"/>
        <end position="82"/>
    </location>
</feature>
<feature type="region of interest" description="Disordered" evidence="1">
    <location>
        <begin position="254"/>
        <end position="277"/>
    </location>
</feature>
<evidence type="ECO:0000256" key="1">
    <source>
        <dbReference type="SAM" id="MobiDB-lite"/>
    </source>
</evidence>
<accession>B0YE10</accession>
<dbReference type="Proteomes" id="UP000001699">
    <property type="component" value="Unassembled WGS sequence"/>
</dbReference>
<dbReference type="EMBL" id="DS499602">
    <property type="protein sequence ID" value="EDP47894.1"/>
    <property type="molecule type" value="Genomic_DNA"/>
</dbReference>
<dbReference type="AlphaFoldDB" id="B0YE10"/>
<name>B0YE10_ASPFC</name>
<protein>
    <submittedName>
        <fullName evidence="2">Uncharacterized protein</fullName>
    </submittedName>
</protein>
<evidence type="ECO:0000313" key="2">
    <source>
        <dbReference type="EMBL" id="EDP47894.1"/>
    </source>
</evidence>
<evidence type="ECO:0000313" key="3">
    <source>
        <dbReference type="Proteomes" id="UP000001699"/>
    </source>
</evidence>
<feature type="compositionally biased region" description="Basic and acidic residues" evidence="1">
    <location>
        <begin position="259"/>
        <end position="268"/>
    </location>
</feature>
<organism evidence="2 3">
    <name type="scientific">Aspergillus fumigatus (strain CBS 144.89 / FGSC A1163 / CEA10)</name>
    <name type="common">Neosartorya fumigata</name>
    <dbReference type="NCBI Taxonomy" id="451804"/>
    <lineage>
        <taxon>Eukaryota</taxon>
        <taxon>Fungi</taxon>
        <taxon>Dikarya</taxon>
        <taxon>Ascomycota</taxon>
        <taxon>Pezizomycotina</taxon>
        <taxon>Eurotiomycetes</taxon>
        <taxon>Eurotiomycetidae</taxon>
        <taxon>Eurotiales</taxon>
        <taxon>Aspergillaceae</taxon>
        <taxon>Aspergillus</taxon>
        <taxon>Aspergillus subgen. Fumigati</taxon>
    </lineage>
</organism>